<feature type="domain" description="Pyrroline-5-carboxylate reductase catalytic N-terminal" evidence="5">
    <location>
        <begin position="2"/>
        <end position="66"/>
    </location>
</feature>
<organism evidence="6 7">
    <name type="scientific">Candidatus Buchananbacteria bacterium CG10_big_fil_rev_8_21_14_0_10_42_9</name>
    <dbReference type="NCBI Taxonomy" id="1974526"/>
    <lineage>
        <taxon>Bacteria</taxon>
        <taxon>Candidatus Buchananiibacteriota</taxon>
    </lineage>
</organism>
<dbReference type="GO" id="GO:0009088">
    <property type="term" value="P:threonine biosynthetic process"/>
    <property type="evidence" value="ECO:0007669"/>
    <property type="project" value="UniProtKB-UniPathway"/>
</dbReference>
<comment type="caution">
    <text evidence="6">The sequence shown here is derived from an EMBL/GenBank/DDBJ whole genome shotgun (WGS) entry which is preliminary data.</text>
</comment>
<dbReference type="EC" id="1.1.1.3" evidence="2"/>
<gene>
    <name evidence="6" type="ORF">COT81_03065</name>
</gene>
<dbReference type="Pfam" id="PF03807">
    <property type="entry name" value="F420_oxidored"/>
    <property type="match status" value="1"/>
</dbReference>
<dbReference type="SUPFAM" id="SSF51735">
    <property type="entry name" value="NAD(P)-binding Rossmann-fold domains"/>
    <property type="match status" value="1"/>
</dbReference>
<dbReference type="PANTHER" id="PTHR43331:SF1">
    <property type="entry name" value="HOMOSERINE DEHYDROGENASE"/>
    <property type="match status" value="1"/>
</dbReference>
<evidence type="ECO:0000256" key="1">
    <source>
        <dbReference type="ARBA" id="ARBA00006753"/>
    </source>
</evidence>
<dbReference type="GO" id="GO:0004412">
    <property type="term" value="F:homoserine dehydrogenase activity"/>
    <property type="evidence" value="ECO:0007669"/>
    <property type="project" value="UniProtKB-EC"/>
</dbReference>
<dbReference type="Gene3D" id="3.30.360.10">
    <property type="entry name" value="Dihydrodipicolinate Reductase, domain 2"/>
    <property type="match status" value="1"/>
</dbReference>
<dbReference type="SUPFAM" id="SSF55347">
    <property type="entry name" value="Glyceraldehyde-3-phosphate dehydrogenase-like, C-terminal domain"/>
    <property type="match status" value="1"/>
</dbReference>
<dbReference type="InterPro" id="IPR036291">
    <property type="entry name" value="NAD(P)-bd_dom_sf"/>
</dbReference>
<keyword evidence="3" id="KW-0560">Oxidoreductase</keyword>
<dbReference type="UniPathway" id="UPA00050">
    <property type="reaction ID" value="UER00063"/>
</dbReference>
<dbReference type="InterPro" id="IPR028939">
    <property type="entry name" value="P5C_Rdtase_cat_N"/>
</dbReference>
<evidence type="ECO:0000259" key="5">
    <source>
        <dbReference type="Pfam" id="PF03807"/>
    </source>
</evidence>
<proteinExistence type="inferred from homology"/>
<reference evidence="7" key="1">
    <citation type="submission" date="2017-09" db="EMBL/GenBank/DDBJ databases">
        <title>Depth-based differentiation of microbial function through sediment-hosted aquifers and enrichment of novel symbionts in the deep terrestrial subsurface.</title>
        <authorList>
            <person name="Probst A.J."/>
            <person name="Ladd B."/>
            <person name="Jarett J.K."/>
            <person name="Geller-Mcgrath D.E."/>
            <person name="Sieber C.M.K."/>
            <person name="Emerson J.B."/>
            <person name="Anantharaman K."/>
            <person name="Thomas B.C."/>
            <person name="Malmstrom R."/>
            <person name="Stieglmeier M."/>
            <person name="Klingl A."/>
            <person name="Woyke T."/>
            <person name="Ryan C.M."/>
            <person name="Banfield J.F."/>
        </authorList>
    </citation>
    <scope>NUCLEOTIDE SEQUENCE [LARGE SCALE GENOMIC DNA]</scope>
</reference>
<comment type="similarity">
    <text evidence="1">Belongs to the homoserine dehydrogenase family.</text>
</comment>
<evidence type="ECO:0000256" key="3">
    <source>
        <dbReference type="ARBA" id="ARBA00023002"/>
    </source>
</evidence>
<feature type="domain" description="Homoserine dehydrogenase catalytic" evidence="4">
    <location>
        <begin position="127"/>
        <end position="312"/>
    </location>
</feature>
<dbReference type="AlphaFoldDB" id="A0A2H0W144"/>
<evidence type="ECO:0000259" key="4">
    <source>
        <dbReference type="Pfam" id="PF00742"/>
    </source>
</evidence>
<dbReference type="Proteomes" id="UP000230935">
    <property type="component" value="Unassembled WGS sequence"/>
</dbReference>
<dbReference type="Pfam" id="PF00742">
    <property type="entry name" value="Homoserine_dh"/>
    <property type="match status" value="1"/>
</dbReference>
<dbReference type="EMBL" id="PEZZ01000022">
    <property type="protein sequence ID" value="PIS05068.1"/>
    <property type="molecule type" value="Genomic_DNA"/>
</dbReference>
<evidence type="ECO:0000256" key="2">
    <source>
        <dbReference type="ARBA" id="ARBA00013213"/>
    </source>
</evidence>
<dbReference type="UniPathway" id="UPA00051">
    <property type="reaction ID" value="UER00465"/>
</dbReference>
<name>A0A2H0W144_9BACT</name>
<evidence type="ECO:0000313" key="6">
    <source>
        <dbReference type="EMBL" id="PIS05068.1"/>
    </source>
</evidence>
<dbReference type="Gene3D" id="3.40.50.720">
    <property type="entry name" value="NAD(P)-binding Rossmann-like Domain"/>
    <property type="match status" value="1"/>
</dbReference>
<sequence length="320" mass="35829">MKIGVIGVGNIGKEIIAQALKRRWEVVFGLNRSGVFNSKLEKIDESKNYKKYIPQCDVIFLAIPTTDDGVRAYRYINEIVGLGIPVVTCEKGALANYYHKLEKNLDRIGFNATVGGSSRILDFAKEYRNKNIVAVHVVLNGTMNFLFNELSQGRNPQRAVNRAVAQGYTEPQAKKLSGVLSVESEIDIPNKTSILFNHLNATPTKVRARYFKPEALSEEQVEKLLKEAKNWRYIVSISKNPISEEKLCGFEYHVDGWYISAGFKNVYANKKYQELVLPGVGNKIILVDDKGNTYAHFGIGAGQEITVQTMMEEAESLAKS</sequence>
<dbReference type="PANTHER" id="PTHR43331">
    <property type="entry name" value="HOMOSERINE DEHYDROGENASE"/>
    <property type="match status" value="1"/>
</dbReference>
<protein>
    <recommendedName>
        <fullName evidence="2">homoserine dehydrogenase</fullName>
        <ecNumber evidence="2">1.1.1.3</ecNumber>
    </recommendedName>
</protein>
<dbReference type="InterPro" id="IPR001342">
    <property type="entry name" value="HDH_cat"/>
</dbReference>
<evidence type="ECO:0000313" key="7">
    <source>
        <dbReference type="Proteomes" id="UP000230935"/>
    </source>
</evidence>
<accession>A0A2H0W144</accession>